<dbReference type="Proteomes" id="UP001360560">
    <property type="component" value="Unassembled WGS sequence"/>
</dbReference>
<evidence type="ECO:0000256" key="1">
    <source>
        <dbReference type="SAM" id="MobiDB-lite"/>
    </source>
</evidence>
<protein>
    <submittedName>
        <fullName evidence="2">Uncharacterized protein</fullName>
    </submittedName>
</protein>
<evidence type="ECO:0000313" key="2">
    <source>
        <dbReference type="EMBL" id="GMM34812.1"/>
    </source>
</evidence>
<dbReference type="RefSeq" id="XP_064851812.1">
    <property type="nucleotide sequence ID" value="XM_064995740.1"/>
</dbReference>
<dbReference type="GeneID" id="90072791"/>
<keyword evidence="3" id="KW-1185">Reference proteome</keyword>
<proteinExistence type="predicted"/>
<feature type="region of interest" description="Disordered" evidence="1">
    <location>
        <begin position="48"/>
        <end position="90"/>
    </location>
</feature>
<feature type="compositionally biased region" description="Acidic residues" evidence="1">
    <location>
        <begin position="62"/>
        <end position="73"/>
    </location>
</feature>
<gene>
    <name evidence="2" type="ORF">DASC09_021370</name>
</gene>
<sequence>MPPKKSISLEIRLTLKRGKQVLIILVPSTATVLDLKLEIQEMVNATGGLKPIDDIDEPKYDNDDEEEGYDDGIDIPIPSIDQASDDDGDYQAVSSTNFRQNNIKKDDDEEISPMSRYLQIDSPSSLKIGRPVDKLHPVGTNFSELQAFAGEKSVDTLSLHGDLSLGDGDVLAFATMDEDFLVVEPVEAEDE</sequence>
<organism evidence="2 3">
    <name type="scientific">Saccharomycopsis crataegensis</name>
    <dbReference type="NCBI Taxonomy" id="43959"/>
    <lineage>
        <taxon>Eukaryota</taxon>
        <taxon>Fungi</taxon>
        <taxon>Dikarya</taxon>
        <taxon>Ascomycota</taxon>
        <taxon>Saccharomycotina</taxon>
        <taxon>Saccharomycetes</taxon>
        <taxon>Saccharomycopsidaceae</taxon>
        <taxon>Saccharomycopsis</taxon>
    </lineage>
</organism>
<name>A0AAV5QJ41_9ASCO</name>
<reference evidence="2 3" key="1">
    <citation type="journal article" date="2023" name="Elife">
        <title>Identification of key yeast species and microbe-microbe interactions impacting larval growth of Drosophila in the wild.</title>
        <authorList>
            <person name="Mure A."/>
            <person name="Sugiura Y."/>
            <person name="Maeda R."/>
            <person name="Honda K."/>
            <person name="Sakurai N."/>
            <person name="Takahashi Y."/>
            <person name="Watada M."/>
            <person name="Katoh T."/>
            <person name="Gotoh A."/>
            <person name="Gotoh Y."/>
            <person name="Taniguchi I."/>
            <person name="Nakamura K."/>
            <person name="Hayashi T."/>
            <person name="Katayama T."/>
            <person name="Uemura T."/>
            <person name="Hattori Y."/>
        </authorList>
    </citation>
    <scope>NUCLEOTIDE SEQUENCE [LARGE SCALE GENOMIC DNA]</scope>
    <source>
        <strain evidence="2 3">SC-9</strain>
    </source>
</reference>
<dbReference type="AlphaFoldDB" id="A0AAV5QJ41"/>
<evidence type="ECO:0000313" key="3">
    <source>
        <dbReference type="Proteomes" id="UP001360560"/>
    </source>
</evidence>
<comment type="caution">
    <text evidence="2">The sequence shown here is derived from an EMBL/GenBank/DDBJ whole genome shotgun (WGS) entry which is preliminary data.</text>
</comment>
<accession>A0AAV5QJ41</accession>
<feature type="compositionally biased region" description="Basic and acidic residues" evidence="1">
    <location>
        <begin position="51"/>
        <end position="61"/>
    </location>
</feature>
<dbReference type="EMBL" id="BTFZ01000003">
    <property type="protein sequence ID" value="GMM34812.1"/>
    <property type="molecule type" value="Genomic_DNA"/>
</dbReference>